<evidence type="ECO:0000313" key="7">
    <source>
        <dbReference type="EMBL" id="KAJ8940213.1"/>
    </source>
</evidence>
<evidence type="ECO:0000256" key="1">
    <source>
        <dbReference type="ARBA" id="ARBA00022723"/>
    </source>
</evidence>
<dbReference type="EMBL" id="JAPWTK010000447">
    <property type="protein sequence ID" value="KAJ8940213.1"/>
    <property type="molecule type" value="Genomic_DNA"/>
</dbReference>
<dbReference type="InterPro" id="IPR013087">
    <property type="entry name" value="Znf_C2H2_type"/>
</dbReference>
<dbReference type="PANTHER" id="PTHR24379:SF121">
    <property type="entry name" value="C2H2-TYPE DOMAIN-CONTAINING PROTEIN"/>
    <property type="match status" value="1"/>
</dbReference>
<keyword evidence="4" id="KW-0862">Zinc</keyword>
<dbReference type="SMART" id="SM00355">
    <property type="entry name" value="ZnF_C2H2"/>
    <property type="match status" value="5"/>
</dbReference>
<keyword evidence="1" id="KW-0479">Metal-binding</keyword>
<accession>A0AAV8XNM8</accession>
<evidence type="ECO:0000256" key="2">
    <source>
        <dbReference type="ARBA" id="ARBA00022737"/>
    </source>
</evidence>
<protein>
    <recommendedName>
        <fullName evidence="6">C2H2-type domain-containing protein</fullName>
    </recommendedName>
</protein>
<feature type="domain" description="C2H2-type" evidence="6">
    <location>
        <begin position="299"/>
        <end position="326"/>
    </location>
</feature>
<proteinExistence type="predicted"/>
<comment type="caution">
    <text evidence="7">The sequence shown here is derived from an EMBL/GenBank/DDBJ whole genome shotgun (WGS) entry which is preliminary data.</text>
</comment>
<evidence type="ECO:0000313" key="8">
    <source>
        <dbReference type="Proteomes" id="UP001162162"/>
    </source>
</evidence>
<evidence type="ECO:0000259" key="6">
    <source>
        <dbReference type="PROSITE" id="PS50157"/>
    </source>
</evidence>
<keyword evidence="2" id="KW-0677">Repeat</keyword>
<dbReference type="PROSITE" id="PS00028">
    <property type="entry name" value="ZINC_FINGER_C2H2_1"/>
    <property type="match status" value="1"/>
</dbReference>
<dbReference type="PROSITE" id="PS50157">
    <property type="entry name" value="ZINC_FINGER_C2H2_2"/>
    <property type="match status" value="1"/>
</dbReference>
<dbReference type="Gene3D" id="3.30.160.60">
    <property type="entry name" value="Classic Zinc Finger"/>
    <property type="match status" value="1"/>
</dbReference>
<organism evidence="7 8">
    <name type="scientific">Aromia moschata</name>
    <dbReference type="NCBI Taxonomy" id="1265417"/>
    <lineage>
        <taxon>Eukaryota</taxon>
        <taxon>Metazoa</taxon>
        <taxon>Ecdysozoa</taxon>
        <taxon>Arthropoda</taxon>
        <taxon>Hexapoda</taxon>
        <taxon>Insecta</taxon>
        <taxon>Pterygota</taxon>
        <taxon>Neoptera</taxon>
        <taxon>Endopterygota</taxon>
        <taxon>Coleoptera</taxon>
        <taxon>Polyphaga</taxon>
        <taxon>Cucujiformia</taxon>
        <taxon>Chrysomeloidea</taxon>
        <taxon>Cerambycidae</taxon>
        <taxon>Cerambycinae</taxon>
        <taxon>Callichromatini</taxon>
        <taxon>Aromia</taxon>
    </lineage>
</organism>
<dbReference type="AlphaFoldDB" id="A0AAV8XNM8"/>
<evidence type="ECO:0000256" key="3">
    <source>
        <dbReference type="ARBA" id="ARBA00022771"/>
    </source>
</evidence>
<name>A0AAV8XNM8_9CUCU</name>
<keyword evidence="8" id="KW-1185">Reference proteome</keyword>
<gene>
    <name evidence="7" type="ORF">NQ318_010713</name>
</gene>
<reference evidence="7" key="1">
    <citation type="journal article" date="2023" name="Insect Mol. Biol.">
        <title>Genome sequencing provides insights into the evolution of gene families encoding plant cell wall-degrading enzymes in longhorned beetles.</title>
        <authorList>
            <person name="Shin N.R."/>
            <person name="Okamura Y."/>
            <person name="Kirsch R."/>
            <person name="Pauchet Y."/>
        </authorList>
    </citation>
    <scope>NUCLEOTIDE SEQUENCE</scope>
    <source>
        <strain evidence="7">AMC_N1</strain>
    </source>
</reference>
<evidence type="ECO:0000256" key="4">
    <source>
        <dbReference type="ARBA" id="ARBA00022833"/>
    </source>
</evidence>
<dbReference type="Proteomes" id="UP001162162">
    <property type="component" value="Unassembled WGS sequence"/>
</dbReference>
<sequence>MSTRCRRAQVPAPCLLHSSATQPPLRDRDSVILLLSVSISLPPAHTRARDPPRTLDSNSNGKRIGPSLAEWTFVDIVMPGQSSQTLNSQWEDSYLFTNVDGKAQCLVCYKIVNKSSTVRRHYENKHSTSHDAIVSDERTELIAKLKSELPSIPESRRQGAKIIKTVPYIPKMHRTICENLEIFAYIVHYINNVPHGYCSTDPAHCILREKNTWESVKTCPHVARIHFDDFSSLPTGLLVLSLPSLGSTVPQLGASAWPSLGRSGNSTGDCSFCSYKAKRKSQLTEHMLTHKYISEVTTYDCSFCSYKTKRKSYLTTHLLIHKDASEITTYHCSFCSYKTKRKKLFNQTHANSQRCFRNQLMTAVLVPARRNEKAIFVPTRRNEKSDLTGHMLIHKDISECAICPHKTELKRNLTQHLLIHKDASKDASDVTTYANWVLTRQNGRKGRKGNIERVHNDASEVTTYDCSVCSYKAKQKAV</sequence>
<dbReference type="PANTHER" id="PTHR24379">
    <property type="entry name" value="KRAB AND ZINC FINGER DOMAIN-CONTAINING"/>
    <property type="match status" value="1"/>
</dbReference>
<dbReference type="InterPro" id="IPR036236">
    <property type="entry name" value="Znf_C2H2_sf"/>
</dbReference>
<evidence type="ECO:0000256" key="5">
    <source>
        <dbReference type="PROSITE-ProRule" id="PRU00042"/>
    </source>
</evidence>
<dbReference type="GO" id="GO:0008270">
    <property type="term" value="F:zinc ion binding"/>
    <property type="evidence" value="ECO:0007669"/>
    <property type="project" value="UniProtKB-KW"/>
</dbReference>
<dbReference type="SUPFAM" id="SSF57667">
    <property type="entry name" value="beta-beta-alpha zinc fingers"/>
    <property type="match status" value="1"/>
</dbReference>
<keyword evidence="3 5" id="KW-0863">Zinc-finger</keyword>